<organism evidence="1 2">
    <name type="scientific">Alistipes putredinis DSM 17216</name>
    <dbReference type="NCBI Taxonomy" id="445970"/>
    <lineage>
        <taxon>Bacteria</taxon>
        <taxon>Pseudomonadati</taxon>
        <taxon>Bacteroidota</taxon>
        <taxon>Bacteroidia</taxon>
        <taxon>Bacteroidales</taxon>
        <taxon>Rikenellaceae</taxon>
        <taxon>Alistipes</taxon>
    </lineage>
</organism>
<gene>
    <name evidence="1" type="ORF">ALIPUT_02226</name>
</gene>
<dbReference type="AlphaFoldDB" id="B0MYL0"/>
<dbReference type="EMBL" id="ABFK02000020">
    <property type="protein sequence ID" value="EDS02696.1"/>
    <property type="molecule type" value="Genomic_DNA"/>
</dbReference>
<name>B0MYL0_9BACT</name>
<dbReference type="Proteomes" id="UP000005819">
    <property type="component" value="Unassembled WGS sequence"/>
</dbReference>
<evidence type="ECO:0000313" key="2">
    <source>
        <dbReference type="Proteomes" id="UP000005819"/>
    </source>
</evidence>
<evidence type="ECO:0000313" key="1">
    <source>
        <dbReference type="EMBL" id="EDS02696.1"/>
    </source>
</evidence>
<dbReference type="HOGENOM" id="CLU_3163845_0_0_10"/>
<accession>B0MYL0</accession>
<keyword evidence="2" id="KW-1185">Reference proteome</keyword>
<protein>
    <submittedName>
        <fullName evidence="1">Uncharacterized protein</fullName>
    </submittedName>
</protein>
<reference evidence="1" key="2">
    <citation type="submission" date="2013-09" db="EMBL/GenBank/DDBJ databases">
        <title>Draft genome sequence of Alistipes putredinis (DSM 17216).</title>
        <authorList>
            <person name="Sudarsanam P."/>
            <person name="Ley R."/>
            <person name="Guruge J."/>
            <person name="Turnbaugh P.J."/>
            <person name="Mahowald M."/>
            <person name="Liep D."/>
            <person name="Gordon J."/>
        </authorList>
    </citation>
    <scope>NUCLEOTIDE SEQUENCE</scope>
    <source>
        <strain evidence="1">DSM 17216</strain>
    </source>
</reference>
<comment type="caution">
    <text evidence="1">The sequence shown here is derived from an EMBL/GenBank/DDBJ whole genome shotgun (WGS) entry which is preliminary data.</text>
</comment>
<proteinExistence type="predicted"/>
<sequence>MYGQNYPFFDPSPDPRRQSYGELINIIEQRFSFRPSFPPFFRNRAEF</sequence>
<reference evidence="1" key="1">
    <citation type="submission" date="2007-10" db="EMBL/GenBank/DDBJ databases">
        <authorList>
            <person name="Fulton L."/>
            <person name="Clifton S."/>
            <person name="Fulton B."/>
            <person name="Xu J."/>
            <person name="Minx P."/>
            <person name="Pepin K.H."/>
            <person name="Johnson M."/>
            <person name="Thiruvilangam P."/>
            <person name="Bhonagiri V."/>
            <person name="Nash W.E."/>
            <person name="Mardis E.R."/>
            <person name="Wilson R.K."/>
        </authorList>
    </citation>
    <scope>NUCLEOTIDE SEQUENCE [LARGE SCALE GENOMIC DNA]</scope>
    <source>
        <strain evidence="1">DSM 17216</strain>
    </source>
</reference>